<dbReference type="Gene3D" id="3.30.1360.120">
    <property type="entry name" value="Probable tRNA modification gtpase trme, domain 1"/>
    <property type="match status" value="1"/>
</dbReference>
<evidence type="ECO:0000313" key="1">
    <source>
        <dbReference type="EMBL" id="PTX56698.1"/>
    </source>
</evidence>
<sequence length="171" mass="18225">MIELVAKSPAEGLLPKTIGTLTLSEVTPTIHSIAPLKGARLKDFPDVGKSAPYKGGTLIWSARGQYMLLDAPTPKIKAAITDQSDAWTSVTLTGDRAQALLARLCPLDTAKMAPGDVARSLIGHMSAIIIRQDAGFQIMVFRAFARTLVHEMTDAMTALAARQNIPDTSGL</sequence>
<dbReference type="OrthoDB" id="7350722at2"/>
<dbReference type="Proteomes" id="UP000243978">
    <property type="component" value="Unassembled WGS sequence"/>
</dbReference>
<name>A0A2T6BKV2_9RHOB</name>
<gene>
    <name evidence="1" type="ORF">C8N43_1360</name>
</gene>
<organism evidence="1 2">
    <name type="scientific">Litoreibacter ponti</name>
    <dbReference type="NCBI Taxonomy" id="1510457"/>
    <lineage>
        <taxon>Bacteria</taxon>
        <taxon>Pseudomonadati</taxon>
        <taxon>Pseudomonadota</taxon>
        <taxon>Alphaproteobacteria</taxon>
        <taxon>Rhodobacterales</taxon>
        <taxon>Roseobacteraceae</taxon>
        <taxon>Litoreibacter</taxon>
    </lineage>
</organism>
<keyword evidence="2" id="KW-1185">Reference proteome</keyword>
<dbReference type="RefSeq" id="WP_158269932.1">
    <property type="nucleotide sequence ID" value="NZ_QBKS01000001.1"/>
</dbReference>
<comment type="caution">
    <text evidence="1">The sequence shown here is derived from an EMBL/GenBank/DDBJ whole genome shotgun (WGS) entry which is preliminary data.</text>
</comment>
<accession>A0A2T6BKV2</accession>
<dbReference type="EMBL" id="QBKS01000001">
    <property type="protein sequence ID" value="PTX56698.1"/>
    <property type="molecule type" value="Genomic_DNA"/>
</dbReference>
<reference evidence="1 2" key="1">
    <citation type="submission" date="2018-04" db="EMBL/GenBank/DDBJ databases">
        <title>Genomic Encyclopedia of Archaeal and Bacterial Type Strains, Phase II (KMG-II): from individual species to whole genera.</title>
        <authorList>
            <person name="Goeker M."/>
        </authorList>
    </citation>
    <scope>NUCLEOTIDE SEQUENCE [LARGE SCALE GENOMIC DNA]</scope>
    <source>
        <strain evidence="1 2">DSM 100977</strain>
    </source>
</reference>
<dbReference type="AlphaFoldDB" id="A0A2T6BKV2"/>
<proteinExistence type="predicted"/>
<protein>
    <submittedName>
        <fullName evidence="1">Sarcosine oxidase subunit gamma</fullName>
    </submittedName>
</protein>
<dbReference type="InterPro" id="IPR027266">
    <property type="entry name" value="TrmE/GcvT-like"/>
</dbReference>
<evidence type="ECO:0000313" key="2">
    <source>
        <dbReference type="Proteomes" id="UP000243978"/>
    </source>
</evidence>
<dbReference type="SUPFAM" id="SSF103025">
    <property type="entry name" value="Folate-binding domain"/>
    <property type="match status" value="1"/>
</dbReference>